<dbReference type="Proteomes" id="UP000182658">
    <property type="component" value="Unassembled WGS sequence"/>
</dbReference>
<keyword evidence="3" id="KW-1185">Reference proteome</keyword>
<dbReference type="PROSITE" id="PS50006">
    <property type="entry name" value="FHA_DOMAIN"/>
    <property type="match status" value="1"/>
</dbReference>
<evidence type="ECO:0000313" key="3">
    <source>
        <dbReference type="Proteomes" id="UP000182658"/>
    </source>
</evidence>
<sequence>MWLNAVIIKLIADDNIKDLPKRTITLTQHNNILQIGRASKVATKGFVAATDNAWFDSPVMSRNHAEIVAGFDEKVIPISLLKPQSLLTDCLSGRLHS</sequence>
<dbReference type="AlphaFoldDB" id="A0A1J7J7W0"/>
<evidence type="ECO:0000313" key="2">
    <source>
        <dbReference type="EMBL" id="OIW23602.1"/>
    </source>
</evidence>
<accession>A0A1J7J7W0</accession>
<dbReference type="InParanoid" id="A0A1J7J7W0"/>
<reference evidence="2 3" key="1">
    <citation type="submission" date="2016-10" db="EMBL/GenBank/DDBJ databases">
        <title>Draft genome sequence of Coniochaeta ligniaria NRRL30616, a lignocellulolytic fungus for bioabatement of inhibitors in plant biomass hydrolysates.</title>
        <authorList>
            <consortium name="DOE Joint Genome Institute"/>
            <person name="Jimenez D.J."/>
            <person name="Hector R.E."/>
            <person name="Riley R."/>
            <person name="Sun H."/>
            <person name="Grigoriev I.V."/>
            <person name="Van Elsas J.D."/>
            <person name="Nichols N.N."/>
        </authorList>
    </citation>
    <scope>NUCLEOTIDE SEQUENCE [LARGE SCALE GENOMIC DNA]</scope>
    <source>
        <strain evidence="2 3">NRRL 30616</strain>
    </source>
</reference>
<dbReference type="InterPro" id="IPR000253">
    <property type="entry name" value="FHA_dom"/>
</dbReference>
<proteinExistence type="predicted"/>
<feature type="domain" description="FHA" evidence="1">
    <location>
        <begin position="33"/>
        <end position="67"/>
    </location>
</feature>
<gene>
    <name evidence="2" type="ORF">CONLIGDRAFT_637571</name>
</gene>
<dbReference type="STRING" id="1408157.A0A1J7J7W0"/>
<dbReference type="OrthoDB" id="4096268at2759"/>
<dbReference type="EMBL" id="KV875106">
    <property type="protein sequence ID" value="OIW23602.1"/>
    <property type="molecule type" value="Genomic_DNA"/>
</dbReference>
<evidence type="ECO:0000259" key="1">
    <source>
        <dbReference type="PROSITE" id="PS50006"/>
    </source>
</evidence>
<organism evidence="2 3">
    <name type="scientific">Coniochaeta ligniaria NRRL 30616</name>
    <dbReference type="NCBI Taxonomy" id="1408157"/>
    <lineage>
        <taxon>Eukaryota</taxon>
        <taxon>Fungi</taxon>
        <taxon>Dikarya</taxon>
        <taxon>Ascomycota</taxon>
        <taxon>Pezizomycotina</taxon>
        <taxon>Sordariomycetes</taxon>
        <taxon>Sordariomycetidae</taxon>
        <taxon>Coniochaetales</taxon>
        <taxon>Coniochaetaceae</taxon>
        <taxon>Coniochaeta</taxon>
    </lineage>
</organism>
<name>A0A1J7J7W0_9PEZI</name>
<protein>
    <recommendedName>
        <fullName evidence="1">FHA domain-containing protein</fullName>
    </recommendedName>
</protein>